<keyword evidence="1" id="KW-0732">Signal</keyword>
<evidence type="ECO:0000313" key="2">
    <source>
        <dbReference type="EMBL" id="SPE78445.1"/>
    </source>
</evidence>
<proteinExistence type="predicted"/>
<feature type="signal peptide" evidence="1">
    <location>
        <begin position="1"/>
        <end position="20"/>
    </location>
</feature>
<evidence type="ECO:0000256" key="1">
    <source>
        <dbReference type="SAM" id="SignalP"/>
    </source>
</evidence>
<dbReference type="EMBL" id="OLKH01000140">
    <property type="protein sequence ID" value="SPE78445.1"/>
    <property type="molecule type" value="Genomic_DNA"/>
</dbReference>
<accession>A0A2N9PDN8</accession>
<feature type="chain" id="PRO_5014925738" description="Lipoprotein" evidence="1">
    <location>
        <begin position="21"/>
        <end position="212"/>
    </location>
</feature>
<dbReference type="RefSeq" id="WP_105196914.1">
    <property type="nucleotide sequence ID" value="NZ_OLKH01000140.1"/>
</dbReference>
<reference evidence="2 3" key="1">
    <citation type="submission" date="2018-02" db="EMBL/GenBank/DDBJ databases">
        <authorList>
            <person name="Cohen D.B."/>
            <person name="Kent A.D."/>
        </authorList>
    </citation>
    <scope>NUCLEOTIDE SEQUENCE [LARGE SCALE GENOMIC DNA]</scope>
    <source>
        <strain evidence="2">CIP109753</strain>
    </source>
</reference>
<gene>
    <name evidence="2" type="ORF">FLACOL_02461</name>
</gene>
<dbReference type="AlphaFoldDB" id="A0A2N9PDN8"/>
<dbReference type="Proteomes" id="UP000238180">
    <property type="component" value="Unassembled WGS sequence"/>
</dbReference>
<sequence>MRTFLKILLLTLLISLVTCKGQTKNTMVEKFDFEVYKKTEYGENRYLKNDGFEIIEMAFMKDKKGFQREFEPKPSFKKIYKRFYGNGNLNSKETYIGENVKIGISEYYDEDGTLDKKVNEDEKFGKIKYTDCLAFLEKKGYIDLKTGKGRENENQSPVFELDYSESDNLWYITVVEGKVIKTPPDNSIGEPSGWLPLVFIMDGETGKVTEEK</sequence>
<evidence type="ECO:0008006" key="4">
    <source>
        <dbReference type="Google" id="ProtNLM"/>
    </source>
</evidence>
<name>A0A2N9PDN8_9FLAO</name>
<protein>
    <recommendedName>
        <fullName evidence="4">Lipoprotein</fullName>
    </recommendedName>
</protein>
<evidence type="ECO:0000313" key="3">
    <source>
        <dbReference type="Proteomes" id="UP000238180"/>
    </source>
</evidence>
<organism evidence="2 3">
    <name type="scientific">Flavobacterium columnare</name>
    <dbReference type="NCBI Taxonomy" id="996"/>
    <lineage>
        <taxon>Bacteria</taxon>
        <taxon>Pseudomonadati</taxon>
        <taxon>Bacteroidota</taxon>
        <taxon>Flavobacteriia</taxon>
        <taxon>Flavobacteriales</taxon>
        <taxon>Flavobacteriaceae</taxon>
        <taxon>Flavobacterium</taxon>
    </lineage>
</organism>